<dbReference type="VEuPathDB" id="TriTrypDB:TcCL_NonESM02452"/>
<dbReference type="VEuPathDB" id="TriTrypDB:TcYC6_0048250"/>
<dbReference type="VEuPathDB" id="TriTrypDB:TcBrA4_0136080"/>
<sequence>MRTVRLTLSTATASASPLVKEAGKAAAATAPDKPRREFTSLRIQPWQRNCLGASREQMLPPSLLYHGTHLGPRPLIILDHTTKNTAEAALAAKKYEAVLSQLSWEYGAVYIPLHVDFPYTTSGLIEQTCQQVCAVMDALDVHWTHFLTYSYGCLVAAYMAASEGFPHRIGTFISLDTPLVTRELLQNMEQREEIAKAERDVNVPEANLSFAKHNLISSLEEPLPCPAEADKSLYYDYLFNPAEIFQSDGLVRCEERYVPVKHLADVRHPMQLLVPSANALAEVTVHKEFFGLRRPVVLKGCQRHEEIFRDESAKEIAKVLETWLQRFEPDAYIAKRYEQAAAEMSQLMMSSSPATTQADSAEGGDQRKKKKEKKKKA</sequence>
<reference evidence="2 4" key="1">
    <citation type="journal article" date="2018" name="Microb. Genom.">
        <title>Expanding an expanded genome: long-read sequencing of Trypanosoma cruzi.</title>
        <authorList>
            <person name="Berna L."/>
            <person name="Rodriguez M."/>
            <person name="Chiribao M.L."/>
            <person name="Parodi-Talice A."/>
            <person name="Pita S."/>
            <person name="Rijo G."/>
            <person name="Alvarez-Valin F."/>
            <person name="Robello C."/>
        </authorList>
    </citation>
    <scope>NUCLEOTIDE SEQUENCE [LARGE SCALE GENOMIC DNA]</scope>
    <source>
        <strain evidence="2 4">Dm28c</strain>
    </source>
</reference>
<proteinExistence type="predicted"/>
<evidence type="ECO:0000313" key="4">
    <source>
        <dbReference type="Proteomes" id="UP000246121"/>
    </source>
</evidence>
<dbReference type="VEuPathDB" id="TriTrypDB:TcG_04314"/>
<comment type="caution">
    <text evidence="2">The sequence shown here is derived from an EMBL/GenBank/DDBJ whole genome shotgun (WGS) entry which is preliminary data.</text>
</comment>
<feature type="compositionally biased region" description="Polar residues" evidence="1">
    <location>
        <begin position="347"/>
        <end position="359"/>
    </location>
</feature>
<dbReference type="VEuPathDB" id="TriTrypDB:ECC02_001571"/>
<evidence type="ECO:0000256" key="1">
    <source>
        <dbReference type="SAM" id="MobiDB-lite"/>
    </source>
</evidence>
<dbReference type="Proteomes" id="UP000246121">
    <property type="component" value="Unassembled WGS sequence"/>
</dbReference>
<dbReference type="VEuPathDB" id="TriTrypDB:TcCLB.508909.190"/>
<feature type="compositionally biased region" description="Basic residues" evidence="1">
    <location>
        <begin position="367"/>
        <end position="377"/>
    </location>
</feature>
<dbReference type="VEuPathDB" id="TriTrypDB:C3747_23g114"/>
<gene>
    <name evidence="3" type="ORF">C4B63_25g137</name>
    <name evidence="2" type="ORF">C4B63_61g69</name>
</gene>
<organism evidence="2 4">
    <name type="scientific">Trypanosoma cruzi</name>
    <dbReference type="NCBI Taxonomy" id="5693"/>
    <lineage>
        <taxon>Eukaryota</taxon>
        <taxon>Discoba</taxon>
        <taxon>Euglenozoa</taxon>
        <taxon>Kinetoplastea</taxon>
        <taxon>Metakinetoplastina</taxon>
        <taxon>Trypanosomatida</taxon>
        <taxon>Trypanosomatidae</taxon>
        <taxon>Trypanosoma</taxon>
        <taxon>Schizotrypanum</taxon>
    </lineage>
</organism>
<accession>A0A2V2V4P2</accession>
<dbReference type="VEuPathDB" id="TriTrypDB:C4B63_61g69"/>
<dbReference type="VEuPathDB" id="TriTrypDB:Tc_MARK_7724"/>
<dbReference type="VEuPathDB" id="TriTrypDB:TCSYLVIO_009059"/>
<dbReference type="VEuPathDB" id="TriTrypDB:BCY84_22020"/>
<dbReference type="VEuPathDB" id="TriTrypDB:TCDM_09652"/>
<protein>
    <submittedName>
        <fullName evidence="2">Uncharacterized protein</fullName>
    </submittedName>
</protein>
<dbReference type="Gene3D" id="3.40.50.1820">
    <property type="entry name" value="alpha/beta hydrolase"/>
    <property type="match status" value="1"/>
</dbReference>
<dbReference type="EMBL" id="PRFA01000061">
    <property type="protein sequence ID" value="PWU89313.1"/>
    <property type="molecule type" value="Genomic_DNA"/>
</dbReference>
<dbReference type="InterPro" id="IPR029058">
    <property type="entry name" value="AB_hydrolase_fold"/>
</dbReference>
<dbReference type="AlphaFoldDB" id="A0A2V2V4P2"/>
<dbReference type="VEuPathDB" id="TriTrypDB:C4B63_25g137"/>
<dbReference type="VEuPathDB" id="TriTrypDB:TcCLB.503967.10"/>
<name>A0A2V2V4P2_TRYCR</name>
<dbReference type="SUPFAM" id="SSF53474">
    <property type="entry name" value="alpha/beta-Hydrolases"/>
    <property type="match status" value="1"/>
</dbReference>
<feature type="region of interest" description="Disordered" evidence="1">
    <location>
        <begin position="346"/>
        <end position="377"/>
    </location>
</feature>
<evidence type="ECO:0000313" key="2">
    <source>
        <dbReference type="EMBL" id="PWU89313.1"/>
    </source>
</evidence>
<evidence type="ECO:0000313" key="3">
    <source>
        <dbReference type="EMBL" id="PWU94734.1"/>
    </source>
</evidence>
<dbReference type="EMBL" id="PRFA01000025">
    <property type="protein sequence ID" value="PWU94734.1"/>
    <property type="molecule type" value="Genomic_DNA"/>
</dbReference>
<dbReference type="OrthoDB" id="19657at2759"/>